<accession>A0A2H0YQ16</accession>
<gene>
    <name evidence="1" type="ORF">COT26_02780</name>
</gene>
<reference evidence="2" key="1">
    <citation type="submission" date="2017-09" db="EMBL/GenBank/DDBJ databases">
        <title>Depth-based differentiation of microbial function through sediment-hosted aquifers and enrichment of novel symbionts in the deep terrestrial subsurface.</title>
        <authorList>
            <person name="Probst A.J."/>
            <person name="Ladd B."/>
            <person name="Jarett J.K."/>
            <person name="Geller-Mcgrath D.E."/>
            <person name="Sieber C.M.K."/>
            <person name="Emerson J.B."/>
            <person name="Anantharaman K."/>
            <person name="Thomas B.C."/>
            <person name="Malmstrom R."/>
            <person name="Stieglmeier M."/>
            <person name="Klingl A."/>
            <person name="Woyke T."/>
            <person name="Ryan C.M."/>
            <person name="Banfield J.F."/>
        </authorList>
    </citation>
    <scope>NUCLEOTIDE SEQUENCE [LARGE SCALE GENOMIC DNA]</scope>
</reference>
<evidence type="ECO:0000313" key="2">
    <source>
        <dbReference type="Proteomes" id="UP000236845"/>
    </source>
</evidence>
<evidence type="ECO:0000313" key="1">
    <source>
        <dbReference type="EMBL" id="PIS40550.1"/>
    </source>
</evidence>
<dbReference type="EMBL" id="PEXW01000062">
    <property type="protein sequence ID" value="PIS40550.1"/>
    <property type="molecule type" value="Genomic_DNA"/>
</dbReference>
<name>A0A2H0YQ16_9BACT</name>
<comment type="caution">
    <text evidence="1">The sequence shown here is derived from an EMBL/GenBank/DDBJ whole genome shotgun (WGS) entry which is preliminary data.</text>
</comment>
<dbReference type="Proteomes" id="UP000236845">
    <property type="component" value="Unassembled WGS sequence"/>
</dbReference>
<dbReference type="AlphaFoldDB" id="A0A2H0YQ16"/>
<proteinExistence type="predicted"/>
<sequence length="217" mass="25051">MSPRDFWAWVKEHEWTLEILTWAKRQNGVITLESLKNSLPDEYCRQNQKCCWEIFALALELFIWQWSAETQGAFQIRAANPVKLSHQPVMIKNLPVSGEVAKQLERYYQEHNTTLEVLFHRIVEYESFKAEAAKIGISDGIFQELLKQFGGMLIVKAALETIERYCQTQGCTMPKLFSQENCEDPLSRANEIGIVTAAYLRLVRFFQGTLSPEKVSV</sequence>
<organism evidence="1 2">
    <name type="scientific">Candidatus Kerfeldbacteria bacterium CG08_land_8_20_14_0_20_43_14</name>
    <dbReference type="NCBI Taxonomy" id="2014246"/>
    <lineage>
        <taxon>Bacteria</taxon>
        <taxon>Candidatus Kerfeldiibacteriota</taxon>
    </lineage>
</organism>
<protein>
    <submittedName>
        <fullName evidence="1">Uncharacterized protein</fullName>
    </submittedName>
</protein>